<accession>A0A449AHE5</accession>
<dbReference type="Proteomes" id="UP000289506">
    <property type="component" value="Plasmid 13"/>
</dbReference>
<geneLocation type="plasmid" evidence="1 3">
    <name>13</name>
</geneLocation>
<dbReference type="AlphaFoldDB" id="A0A449AHE5"/>
<protein>
    <submittedName>
        <fullName evidence="1">Uncharacterized protein</fullName>
    </submittedName>
</protein>
<proteinExistence type="predicted"/>
<keyword evidence="1" id="KW-0614">Plasmid</keyword>
<name>A0A449AHE5_9BACT</name>
<evidence type="ECO:0000313" key="3">
    <source>
        <dbReference type="Proteomes" id="UP000289506"/>
    </source>
</evidence>
<dbReference type="EMBL" id="LR214986">
    <property type="protein sequence ID" value="VEU64645.1"/>
    <property type="molecule type" value="Genomic_DNA"/>
</dbReference>
<dbReference type="EMBL" id="LR214986">
    <property type="protein sequence ID" value="VEU64427.1"/>
    <property type="molecule type" value="Genomic_DNA"/>
</dbReference>
<organism evidence="1 3">
    <name type="scientific">Mycoplasmopsis cynos</name>
    <dbReference type="NCBI Taxonomy" id="171284"/>
    <lineage>
        <taxon>Bacteria</taxon>
        <taxon>Bacillati</taxon>
        <taxon>Mycoplasmatota</taxon>
        <taxon>Mycoplasmoidales</taxon>
        <taxon>Metamycoplasmataceae</taxon>
        <taxon>Mycoplasmopsis</taxon>
    </lineage>
</organism>
<evidence type="ECO:0000313" key="2">
    <source>
        <dbReference type="EMBL" id="VEU64645.1"/>
    </source>
</evidence>
<dbReference type="RefSeq" id="WP_129720418.1">
    <property type="nucleotide sequence ID" value="NZ_CP140753.1"/>
</dbReference>
<gene>
    <name evidence="1" type="ORF">NCTC10142_00167</name>
    <name evidence="2" type="ORF">NCTC10142_00401</name>
</gene>
<sequence length="93" mass="11300">MKKAKTLKDILKTKLKDDLIDTIIKLHNECKLLKKAYDIKKDKVNKYKKIFGKYDYLLHKMAKHINYDDFDKDLGTNQLWYYFVEKPKNKENE</sequence>
<evidence type="ECO:0000313" key="1">
    <source>
        <dbReference type="EMBL" id="VEU64427.1"/>
    </source>
</evidence>
<reference evidence="1 3" key="1">
    <citation type="submission" date="2019-01" db="EMBL/GenBank/DDBJ databases">
        <authorList>
            <consortium name="Pathogen Informatics"/>
        </authorList>
    </citation>
    <scope>NUCLEOTIDE SEQUENCE [LARGE SCALE GENOMIC DNA]</scope>
    <source>
        <strain evidence="1 3">NCTC10142</strain>
        <plasmid evidence="3">13</plasmid>
    </source>
</reference>